<dbReference type="CDD" id="cd02573">
    <property type="entry name" value="PseudoU_synth_EcTruB"/>
    <property type="match status" value="1"/>
</dbReference>
<feature type="region of interest" description="Disordered" evidence="6">
    <location>
        <begin position="256"/>
        <end position="304"/>
    </location>
</feature>
<evidence type="ECO:0000259" key="8">
    <source>
        <dbReference type="Pfam" id="PF16198"/>
    </source>
</evidence>
<feature type="active site" description="Nucleophile" evidence="5">
    <location>
        <position position="39"/>
    </location>
</feature>
<evidence type="ECO:0000259" key="7">
    <source>
        <dbReference type="Pfam" id="PF01509"/>
    </source>
</evidence>
<evidence type="ECO:0000256" key="4">
    <source>
        <dbReference type="ARBA" id="ARBA00023235"/>
    </source>
</evidence>
<name>A0A9D2C781_9FIRM</name>
<dbReference type="GO" id="GO:0160148">
    <property type="term" value="F:tRNA pseudouridine(55) synthase activity"/>
    <property type="evidence" value="ECO:0007669"/>
    <property type="project" value="UniProtKB-EC"/>
</dbReference>
<dbReference type="Pfam" id="PF16198">
    <property type="entry name" value="TruB_C_2"/>
    <property type="match status" value="1"/>
</dbReference>
<evidence type="ECO:0000256" key="6">
    <source>
        <dbReference type="SAM" id="MobiDB-lite"/>
    </source>
</evidence>
<feature type="domain" description="tRNA pseudouridylate synthase B C-terminal" evidence="8">
    <location>
        <begin position="172"/>
        <end position="230"/>
    </location>
</feature>
<dbReference type="SUPFAM" id="SSF55120">
    <property type="entry name" value="Pseudouridine synthase"/>
    <property type="match status" value="1"/>
</dbReference>
<dbReference type="InterPro" id="IPR014780">
    <property type="entry name" value="tRNA_psdUridine_synth_TruB"/>
</dbReference>
<comment type="caution">
    <text evidence="9">The sequence shown here is derived from an EMBL/GenBank/DDBJ whole genome shotgun (WGS) entry which is preliminary data.</text>
</comment>
<organism evidence="9 10">
    <name type="scientific">Candidatus Eisenbergiella pullistercoris</name>
    <dbReference type="NCBI Taxonomy" id="2838555"/>
    <lineage>
        <taxon>Bacteria</taxon>
        <taxon>Bacillati</taxon>
        <taxon>Bacillota</taxon>
        <taxon>Clostridia</taxon>
        <taxon>Lachnospirales</taxon>
        <taxon>Lachnospiraceae</taxon>
        <taxon>Eisenbergiella</taxon>
    </lineage>
</organism>
<evidence type="ECO:0000313" key="9">
    <source>
        <dbReference type="EMBL" id="HIY60654.1"/>
    </source>
</evidence>
<reference evidence="9" key="2">
    <citation type="submission" date="2021-04" db="EMBL/GenBank/DDBJ databases">
        <authorList>
            <person name="Gilroy R."/>
        </authorList>
    </citation>
    <scope>NUCLEOTIDE SEQUENCE</scope>
    <source>
        <strain evidence="9">ChiSxjej3B15-24422</strain>
    </source>
</reference>
<keyword evidence="3 5" id="KW-0819">tRNA processing</keyword>
<dbReference type="PANTHER" id="PTHR13767:SF2">
    <property type="entry name" value="PSEUDOURIDYLATE SYNTHASE TRUB1"/>
    <property type="match status" value="1"/>
</dbReference>
<accession>A0A9D2C781</accession>
<dbReference type="AlphaFoldDB" id="A0A9D2C781"/>
<dbReference type="Pfam" id="PF01509">
    <property type="entry name" value="TruB_N"/>
    <property type="match status" value="1"/>
</dbReference>
<evidence type="ECO:0000256" key="2">
    <source>
        <dbReference type="ARBA" id="ARBA00005642"/>
    </source>
</evidence>
<feature type="domain" description="Pseudouridine synthase II N-terminal" evidence="7">
    <location>
        <begin position="25"/>
        <end position="171"/>
    </location>
</feature>
<keyword evidence="4 5" id="KW-0413">Isomerase</keyword>
<proteinExistence type="inferred from homology"/>
<dbReference type="InterPro" id="IPR020103">
    <property type="entry name" value="PsdUridine_synth_cat_dom_sf"/>
</dbReference>
<comment type="function">
    <text evidence="5">Responsible for synthesis of pseudouridine from uracil-55 in the psi GC loop of transfer RNAs.</text>
</comment>
<dbReference type="GO" id="GO:0003723">
    <property type="term" value="F:RNA binding"/>
    <property type="evidence" value="ECO:0007669"/>
    <property type="project" value="InterPro"/>
</dbReference>
<dbReference type="EMBL" id="DXDD01000102">
    <property type="protein sequence ID" value="HIY60654.1"/>
    <property type="molecule type" value="Genomic_DNA"/>
</dbReference>
<comment type="similarity">
    <text evidence="2 5">Belongs to the pseudouridine synthase TruB family. Type 1 subfamily.</text>
</comment>
<protein>
    <recommendedName>
        <fullName evidence="5">tRNA pseudouridine synthase B</fullName>
        <ecNumber evidence="5">5.4.99.25</ecNumber>
    </recommendedName>
    <alternativeName>
        <fullName evidence="5">tRNA pseudouridine(55) synthase</fullName>
        <shortName evidence="5">Psi55 synthase</shortName>
    </alternativeName>
    <alternativeName>
        <fullName evidence="5">tRNA pseudouridylate synthase</fullName>
    </alternativeName>
    <alternativeName>
        <fullName evidence="5">tRNA-uridine isomerase</fullName>
    </alternativeName>
</protein>
<comment type="catalytic activity">
    <reaction evidence="1 5">
        <text>uridine(55) in tRNA = pseudouridine(55) in tRNA</text>
        <dbReference type="Rhea" id="RHEA:42532"/>
        <dbReference type="Rhea" id="RHEA-COMP:10101"/>
        <dbReference type="Rhea" id="RHEA-COMP:10102"/>
        <dbReference type="ChEBI" id="CHEBI:65314"/>
        <dbReference type="ChEBI" id="CHEBI:65315"/>
        <dbReference type="EC" id="5.4.99.25"/>
    </reaction>
</comment>
<dbReference type="InterPro" id="IPR032819">
    <property type="entry name" value="TruB_C"/>
</dbReference>
<gene>
    <name evidence="5 9" type="primary">truB</name>
    <name evidence="9" type="ORF">H9831_08265</name>
</gene>
<dbReference type="Proteomes" id="UP000824007">
    <property type="component" value="Unassembled WGS sequence"/>
</dbReference>
<evidence type="ECO:0000256" key="1">
    <source>
        <dbReference type="ARBA" id="ARBA00000385"/>
    </source>
</evidence>
<sequence length="340" mass="37284">MKNGVLNVYKEAGFTSHDVVAKLRGICGQKKIGHTGTLDPDAVGVLPVCLGNATKLCDLLAGETKEYEAVLLLGRTTDTQDLTGTVLEERPVTADEKEAREAVLSFLGEYDQIPPMYSALKVNGKKLYELARAGKEVERRPRRVRIDSLEILKTELPEITFRVECSKGTYIRTLCDDIGRKLGCGGTMKSLKRTRVGRFEIAQARTLKELEALAGEGRLEEALIPVEELFAGCPRLMVKPEWGRLVRNGNELFPEQVLRQDGAADRRENPADPGRASAASADPRGRASAASADPPGRASAETDPGWFRVCGPDGVFYGIYELCPERGEKGSYRPVKMFLT</sequence>
<reference evidence="9" key="1">
    <citation type="journal article" date="2021" name="PeerJ">
        <title>Extensive microbial diversity within the chicken gut microbiome revealed by metagenomics and culture.</title>
        <authorList>
            <person name="Gilroy R."/>
            <person name="Ravi A."/>
            <person name="Getino M."/>
            <person name="Pursley I."/>
            <person name="Horton D.L."/>
            <person name="Alikhan N.F."/>
            <person name="Baker D."/>
            <person name="Gharbi K."/>
            <person name="Hall N."/>
            <person name="Watson M."/>
            <person name="Adriaenssens E.M."/>
            <person name="Foster-Nyarko E."/>
            <person name="Jarju S."/>
            <person name="Secka A."/>
            <person name="Antonio M."/>
            <person name="Oren A."/>
            <person name="Chaudhuri R.R."/>
            <person name="La Ragione R."/>
            <person name="Hildebrand F."/>
            <person name="Pallen M.J."/>
        </authorList>
    </citation>
    <scope>NUCLEOTIDE SEQUENCE</scope>
    <source>
        <strain evidence="9">ChiSxjej3B15-24422</strain>
    </source>
</reference>
<dbReference type="InterPro" id="IPR002501">
    <property type="entry name" value="PsdUridine_synth_N"/>
</dbReference>
<dbReference type="GO" id="GO:1990481">
    <property type="term" value="P:mRNA pseudouridine synthesis"/>
    <property type="evidence" value="ECO:0007669"/>
    <property type="project" value="TreeGrafter"/>
</dbReference>
<dbReference type="FunFam" id="3.30.2350.10:FF:000011">
    <property type="entry name" value="tRNA pseudouridine synthase B"/>
    <property type="match status" value="1"/>
</dbReference>
<evidence type="ECO:0000313" key="10">
    <source>
        <dbReference type="Proteomes" id="UP000824007"/>
    </source>
</evidence>
<dbReference type="GO" id="GO:0031119">
    <property type="term" value="P:tRNA pseudouridine synthesis"/>
    <property type="evidence" value="ECO:0007669"/>
    <property type="project" value="UniProtKB-UniRule"/>
</dbReference>
<evidence type="ECO:0000256" key="5">
    <source>
        <dbReference type="HAMAP-Rule" id="MF_01080"/>
    </source>
</evidence>
<dbReference type="Gene3D" id="3.30.2350.10">
    <property type="entry name" value="Pseudouridine synthase"/>
    <property type="match status" value="1"/>
</dbReference>
<dbReference type="HAMAP" id="MF_01080">
    <property type="entry name" value="TruB_bact"/>
    <property type="match status" value="1"/>
</dbReference>
<dbReference type="PANTHER" id="PTHR13767">
    <property type="entry name" value="TRNA-PSEUDOURIDINE SYNTHASE"/>
    <property type="match status" value="1"/>
</dbReference>
<evidence type="ECO:0000256" key="3">
    <source>
        <dbReference type="ARBA" id="ARBA00022694"/>
    </source>
</evidence>
<dbReference type="NCBIfam" id="TIGR00431">
    <property type="entry name" value="TruB"/>
    <property type="match status" value="1"/>
</dbReference>
<dbReference type="EC" id="5.4.99.25" evidence="5"/>